<comment type="similarity">
    <text evidence="1 4">Belongs to the D-isomer specific 2-hydroxyacid dehydrogenase family.</text>
</comment>
<evidence type="ECO:0000256" key="3">
    <source>
        <dbReference type="ARBA" id="ARBA00023027"/>
    </source>
</evidence>
<feature type="domain" description="D-isomer specific 2-hydroxyacid dehydrogenase catalytic" evidence="5">
    <location>
        <begin position="4"/>
        <end position="330"/>
    </location>
</feature>
<dbReference type="SUPFAM" id="SSF51735">
    <property type="entry name" value="NAD(P)-binding Rossmann-fold domains"/>
    <property type="match status" value="1"/>
</dbReference>
<dbReference type="InterPro" id="IPR058205">
    <property type="entry name" value="D-LDH-like"/>
</dbReference>
<dbReference type="EMBL" id="JAHHHV010000079">
    <property type="protein sequence ID" value="MBW4467708.1"/>
    <property type="molecule type" value="Genomic_DNA"/>
</dbReference>
<protein>
    <submittedName>
        <fullName evidence="7">2-hydroxyacid dehydrogenase</fullName>
    </submittedName>
</protein>
<dbReference type="CDD" id="cd12183">
    <property type="entry name" value="LDH_like_2"/>
    <property type="match status" value="1"/>
</dbReference>
<dbReference type="PROSITE" id="PS00670">
    <property type="entry name" value="D_2_HYDROXYACID_DH_2"/>
    <property type="match status" value="1"/>
</dbReference>
<dbReference type="GO" id="GO:0008720">
    <property type="term" value="F:D-lactate dehydrogenase (NAD+) activity"/>
    <property type="evidence" value="ECO:0007669"/>
    <property type="project" value="TreeGrafter"/>
</dbReference>
<dbReference type="PANTHER" id="PTHR43026">
    <property type="entry name" value="2-HYDROXYACID DEHYDROGENASE HOMOLOG 1-RELATED"/>
    <property type="match status" value="1"/>
</dbReference>
<evidence type="ECO:0000259" key="6">
    <source>
        <dbReference type="Pfam" id="PF02826"/>
    </source>
</evidence>
<name>A0A951PE49_9CYAN</name>
<dbReference type="PANTHER" id="PTHR43026:SF1">
    <property type="entry name" value="2-HYDROXYACID DEHYDROGENASE HOMOLOG 1-RELATED"/>
    <property type="match status" value="1"/>
</dbReference>
<proteinExistence type="inferred from homology"/>
<dbReference type="InterPro" id="IPR006139">
    <property type="entry name" value="D-isomer_2_OHA_DH_cat_dom"/>
</dbReference>
<dbReference type="PROSITE" id="PS00671">
    <property type="entry name" value="D_2_HYDROXYACID_DH_3"/>
    <property type="match status" value="1"/>
</dbReference>
<dbReference type="InterPro" id="IPR006140">
    <property type="entry name" value="D-isomer_DH_NAD-bd"/>
</dbReference>
<dbReference type="Pfam" id="PF02826">
    <property type="entry name" value="2-Hacid_dh_C"/>
    <property type="match status" value="1"/>
</dbReference>
<dbReference type="SUPFAM" id="SSF52283">
    <property type="entry name" value="Formate/glycerate dehydrogenase catalytic domain-like"/>
    <property type="match status" value="1"/>
</dbReference>
<dbReference type="Proteomes" id="UP000707356">
    <property type="component" value="Unassembled WGS sequence"/>
</dbReference>
<dbReference type="InterPro" id="IPR029753">
    <property type="entry name" value="D-isomer_DH_CS"/>
</dbReference>
<evidence type="ECO:0000313" key="7">
    <source>
        <dbReference type="EMBL" id="MBW4467708.1"/>
    </source>
</evidence>
<comment type="caution">
    <text evidence="7">The sequence shown here is derived from an EMBL/GenBank/DDBJ whole genome shotgun (WGS) entry which is preliminary data.</text>
</comment>
<dbReference type="GO" id="GO:0051287">
    <property type="term" value="F:NAD binding"/>
    <property type="evidence" value="ECO:0007669"/>
    <property type="project" value="InterPro"/>
</dbReference>
<feature type="domain" description="D-isomer specific 2-hydroxyacid dehydrogenase NAD-binding" evidence="6">
    <location>
        <begin position="111"/>
        <end position="299"/>
    </location>
</feature>
<dbReference type="AlphaFoldDB" id="A0A951PE49"/>
<dbReference type="Gene3D" id="3.40.50.720">
    <property type="entry name" value="NAD(P)-binding Rossmann-like Domain"/>
    <property type="match status" value="2"/>
</dbReference>
<gene>
    <name evidence="7" type="ORF">KME07_19960</name>
</gene>
<reference evidence="7" key="1">
    <citation type="submission" date="2021-05" db="EMBL/GenBank/DDBJ databases">
        <authorList>
            <person name="Pietrasiak N."/>
            <person name="Ward R."/>
            <person name="Stajich J.E."/>
            <person name="Kurbessoian T."/>
        </authorList>
    </citation>
    <scope>NUCLEOTIDE SEQUENCE</scope>
    <source>
        <strain evidence="7">GSE-TBD4-15B</strain>
    </source>
</reference>
<reference evidence="7" key="2">
    <citation type="journal article" date="2022" name="Microbiol. Resour. Announc.">
        <title>Metagenome Sequencing to Explore Phylogenomics of Terrestrial Cyanobacteria.</title>
        <authorList>
            <person name="Ward R.D."/>
            <person name="Stajich J.E."/>
            <person name="Johansen J.R."/>
            <person name="Huntemann M."/>
            <person name="Clum A."/>
            <person name="Foster B."/>
            <person name="Foster B."/>
            <person name="Roux S."/>
            <person name="Palaniappan K."/>
            <person name="Varghese N."/>
            <person name="Mukherjee S."/>
            <person name="Reddy T.B.K."/>
            <person name="Daum C."/>
            <person name="Copeland A."/>
            <person name="Chen I.A."/>
            <person name="Ivanova N.N."/>
            <person name="Kyrpides N.C."/>
            <person name="Shapiro N."/>
            <person name="Eloe-Fadrosh E.A."/>
            <person name="Pietrasiak N."/>
        </authorList>
    </citation>
    <scope>NUCLEOTIDE SEQUENCE</scope>
    <source>
        <strain evidence="7">GSE-TBD4-15B</strain>
    </source>
</reference>
<evidence type="ECO:0000313" key="8">
    <source>
        <dbReference type="Proteomes" id="UP000707356"/>
    </source>
</evidence>
<evidence type="ECO:0000259" key="5">
    <source>
        <dbReference type="Pfam" id="PF00389"/>
    </source>
</evidence>
<dbReference type="PROSITE" id="PS00065">
    <property type="entry name" value="D_2_HYDROXYACID_DH_1"/>
    <property type="match status" value="1"/>
</dbReference>
<evidence type="ECO:0000256" key="2">
    <source>
        <dbReference type="ARBA" id="ARBA00023002"/>
    </source>
</evidence>
<accession>A0A951PE49</accession>
<organism evidence="7 8">
    <name type="scientific">Pegethrix bostrychoides GSE-TBD4-15B</name>
    <dbReference type="NCBI Taxonomy" id="2839662"/>
    <lineage>
        <taxon>Bacteria</taxon>
        <taxon>Bacillati</taxon>
        <taxon>Cyanobacteriota</taxon>
        <taxon>Cyanophyceae</taxon>
        <taxon>Oculatellales</taxon>
        <taxon>Oculatellaceae</taxon>
        <taxon>Pegethrix</taxon>
    </lineage>
</organism>
<dbReference type="InterPro" id="IPR036291">
    <property type="entry name" value="NAD(P)-bd_dom_sf"/>
</dbReference>
<sequence>MKIAMFNTRRYDREFFSAANAKHSSHELIYLEPHLDATTAALAAGIPAACIFVNDDANAEALRILAANGTKYLLHRCAGFNQTDLKAAAELGIRVARVPAYSPYSVAEHAVGLVLMLNRKLYKAYNRVRDDNFALDGLMGFDLHGRTVGVIGTGKIGMLFAQIMHGFGCQLLGYDAYPNLAFEAIGAARYVELPELFENCDIISLHCPLLPATERMIDTNAIAQMKQGVMLINTSRGKLIDTKAAIEGIKSGRIGYLGIDVYEQEDNLFFEDLSATVIQDDVFQLLQSYPNVVITAHQAFFTQDALSAIAETTLANANCFEQGQDCANELKYEEKVVTRAPA</sequence>
<evidence type="ECO:0000256" key="1">
    <source>
        <dbReference type="ARBA" id="ARBA00005854"/>
    </source>
</evidence>
<dbReference type="InterPro" id="IPR029752">
    <property type="entry name" value="D-isomer_DH_CS1"/>
</dbReference>
<keyword evidence="2 4" id="KW-0560">Oxidoreductase</keyword>
<dbReference type="Pfam" id="PF00389">
    <property type="entry name" value="2-Hacid_dh"/>
    <property type="match status" value="1"/>
</dbReference>
<keyword evidence="3" id="KW-0520">NAD</keyword>
<evidence type="ECO:0000256" key="4">
    <source>
        <dbReference type="RuleBase" id="RU003719"/>
    </source>
</evidence>